<dbReference type="Proteomes" id="UP000814128">
    <property type="component" value="Unassembled WGS sequence"/>
</dbReference>
<name>A0ACB8QL91_9AGAM</name>
<protein>
    <submittedName>
        <fullName evidence="1">GNAT domain-containing protein</fullName>
    </submittedName>
</protein>
<proteinExistence type="predicted"/>
<accession>A0ACB8QL91</accession>
<keyword evidence="2" id="KW-1185">Reference proteome</keyword>
<sequence>MKINANTVLVGARVVLVPYREEHVERYHAWMQDADLRAQTASEPLSLEEEYAMQRSWAEDDDKLTFIVLARTPGTPDVLAPDAPRALPMVGDVNLFLKGALGDDDFEAEAEVMIAEKEYRRKGLAREALALLFRYATATPTPEPTAHAASSPLGLPPSALVARIGAENDASRALFASLGFRVRRAVPVFDELELAYGGGAEWESEGGAGLVVCAYDA</sequence>
<gene>
    <name evidence="1" type="ORF">K488DRAFT_78486</name>
</gene>
<evidence type="ECO:0000313" key="1">
    <source>
        <dbReference type="EMBL" id="KAI0032435.1"/>
    </source>
</evidence>
<dbReference type="EMBL" id="MU273546">
    <property type="protein sequence ID" value="KAI0032435.1"/>
    <property type="molecule type" value="Genomic_DNA"/>
</dbReference>
<evidence type="ECO:0000313" key="2">
    <source>
        <dbReference type="Proteomes" id="UP000814128"/>
    </source>
</evidence>
<reference evidence="1" key="2">
    <citation type="journal article" date="2022" name="New Phytol.">
        <title>Evolutionary transition to the ectomycorrhizal habit in the genomes of a hyperdiverse lineage of mushroom-forming fungi.</title>
        <authorList>
            <person name="Looney B."/>
            <person name="Miyauchi S."/>
            <person name="Morin E."/>
            <person name="Drula E."/>
            <person name="Courty P.E."/>
            <person name="Kohler A."/>
            <person name="Kuo A."/>
            <person name="LaButti K."/>
            <person name="Pangilinan J."/>
            <person name="Lipzen A."/>
            <person name="Riley R."/>
            <person name="Andreopoulos W."/>
            <person name="He G."/>
            <person name="Johnson J."/>
            <person name="Nolan M."/>
            <person name="Tritt A."/>
            <person name="Barry K.W."/>
            <person name="Grigoriev I.V."/>
            <person name="Nagy L.G."/>
            <person name="Hibbett D."/>
            <person name="Henrissat B."/>
            <person name="Matheny P.B."/>
            <person name="Labbe J."/>
            <person name="Martin F.M."/>
        </authorList>
    </citation>
    <scope>NUCLEOTIDE SEQUENCE</scope>
    <source>
        <strain evidence="1">EC-137</strain>
    </source>
</reference>
<reference evidence="1" key="1">
    <citation type="submission" date="2021-02" db="EMBL/GenBank/DDBJ databases">
        <authorList>
            <consortium name="DOE Joint Genome Institute"/>
            <person name="Ahrendt S."/>
            <person name="Looney B.P."/>
            <person name="Miyauchi S."/>
            <person name="Morin E."/>
            <person name="Drula E."/>
            <person name="Courty P.E."/>
            <person name="Chicoki N."/>
            <person name="Fauchery L."/>
            <person name="Kohler A."/>
            <person name="Kuo A."/>
            <person name="Labutti K."/>
            <person name="Pangilinan J."/>
            <person name="Lipzen A."/>
            <person name="Riley R."/>
            <person name="Andreopoulos W."/>
            <person name="He G."/>
            <person name="Johnson J."/>
            <person name="Barry K.W."/>
            <person name="Grigoriev I.V."/>
            <person name="Nagy L."/>
            <person name="Hibbett D."/>
            <person name="Henrissat B."/>
            <person name="Matheny P.B."/>
            <person name="Labbe J."/>
            <person name="Martin F."/>
        </authorList>
    </citation>
    <scope>NUCLEOTIDE SEQUENCE</scope>
    <source>
        <strain evidence="1">EC-137</strain>
    </source>
</reference>
<organism evidence="1 2">
    <name type="scientific">Vararia minispora EC-137</name>
    <dbReference type="NCBI Taxonomy" id="1314806"/>
    <lineage>
        <taxon>Eukaryota</taxon>
        <taxon>Fungi</taxon>
        <taxon>Dikarya</taxon>
        <taxon>Basidiomycota</taxon>
        <taxon>Agaricomycotina</taxon>
        <taxon>Agaricomycetes</taxon>
        <taxon>Russulales</taxon>
        <taxon>Lachnocladiaceae</taxon>
        <taxon>Vararia</taxon>
    </lineage>
</organism>
<comment type="caution">
    <text evidence="1">The sequence shown here is derived from an EMBL/GenBank/DDBJ whole genome shotgun (WGS) entry which is preliminary data.</text>
</comment>